<comment type="caution">
    <text evidence="2">The sequence shown here is derived from an EMBL/GenBank/DDBJ whole genome shotgun (WGS) entry which is preliminary data.</text>
</comment>
<evidence type="ECO:0000313" key="2">
    <source>
        <dbReference type="EMBL" id="NKZ39365.1"/>
    </source>
</evidence>
<feature type="transmembrane region" description="Helical" evidence="1">
    <location>
        <begin position="7"/>
        <end position="28"/>
    </location>
</feature>
<dbReference type="RefSeq" id="WP_168609404.1">
    <property type="nucleotide sequence ID" value="NZ_JAAZQD010000004.1"/>
</dbReference>
<keyword evidence="1" id="KW-0472">Membrane</keyword>
<keyword evidence="1" id="KW-1133">Transmembrane helix</keyword>
<reference evidence="2 3" key="1">
    <citation type="journal article" date="2017" name="Int. J. Syst. Evol. Microbiol.">
        <title>Oleiagrimonas citrea sp. nov., a marine bacterium isolated from tidal flat sediment and emended description of the genus Oleiagrimonas Fang et al. 2015 and Oleiagrimonas soli.</title>
        <authorList>
            <person name="Yang S.H."/>
            <person name="Seo H.S."/>
            <person name="Seong C.N."/>
            <person name="Kwon K.K."/>
        </authorList>
    </citation>
    <scope>NUCLEOTIDE SEQUENCE [LARGE SCALE GENOMIC DNA]</scope>
    <source>
        <strain evidence="2 3">MEBiC09124</strain>
    </source>
</reference>
<feature type="transmembrane region" description="Helical" evidence="1">
    <location>
        <begin position="48"/>
        <end position="67"/>
    </location>
</feature>
<evidence type="ECO:0000256" key="1">
    <source>
        <dbReference type="SAM" id="Phobius"/>
    </source>
</evidence>
<accession>A0A846ZM31</accession>
<gene>
    <name evidence="2" type="ORF">HF690_10440</name>
</gene>
<name>A0A846ZM31_9GAMM</name>
<sequence length="139" mass="14883">MSKAPKWFIPVAVVALLWNLLGCAAYLVDVTLAPEDVAKMAAAEQAMYAARPAWAIAATATAVWFGAAGSLGLVLRRRWAMPVLVLSLLGVIAQDIAVFGLMRSVAIPAPAYVLQGLVLLVAIALVWMARTGIKRNWLR</sequence>
<proteinExistence type="predicted"/>
<organism evidence="2 3">
    <name type="scientific">Oleiagrimonas citrea</name>
    <dbReference type="NCBI Taxonomy" id="1665687"/>
    <lineage>
        <taxon>Bacteria</taxon>
        <taxon>Pseudomonadati</taxon>
        <taxon>Pseudomonadota</taxon>
        <taxon>Gammaproteobacteria</taxon>
        <taxon>Lysobacterales</taxon>
        <taxon>Rhodanobacteraceae</taxon>
        <taxon>Oleiagrimonas</taxon>
    </lineage>
</organism>
<feature type="transmembrane region" description="Helical" evidence="1">
    <location>
        <begin position="79"/>
        <end position="101"/>
    </location>
</feature>
<evidence type="ECO:0008006" key="4">
    <source>
        <dbReference type="Google" id="ProtNLM"/>
    </source>
</evidence>
<keyword evidence="1" id="KW-0812">Transmembrane</keyword>
<dbReference type="AlphaFoldDB" id="A0A846ZM31"/>
<dbReference type="Proteomes" id="UP000541636">
    <property type="component" value="Unassembled WGS sequence"/>
</dbReference>
<dbReference type="EMBL" id="JAAZQD010000004">
    <property type="protein sequence ID" value="NKZ39365.1"/>
    <property type="molecule type" value="Genomic_DNA"/>
</dbReference>
<evidence type="ECO:0000313" key="3">
    <source>
        <dbReference type="Proteomes" id="UP000541636"/>
    </source>
</evidence>
<feature type="transmembrane region" description="Helical" evidence="1">
    <location>
        <begin position="107"/>
        <end position="129"/>
    </location>
</feature>
<protein>
    <recommendedName>
        <fullName evidence="4">Sugar transporter</fullName>
    </recommendedName>
</protein>
<keyword evidence="3" id="KW-1185">Reference proteome</keyword>